<dbReference type="EMBL" id="CAJVPK010003788">
    <property type="protein sequence ID" value="CAG8630940.1"/>
    <property type="molecule type" value="Genomic_DNA"/>
</dbReference>
<keyword evidence="1" id="KW-0175">Coiled coil</keyword>
<proteinExistence type="predicted"/>
<reference evidence="2" key="1">
    <citation type="submission" date="2021-06" db="EMBL/GenBank/DDBJ databases">
        <authorList>
            <person name="Kallberg Y."/>
            <person name="Tangrot J."/>
            <person name="Rosling A."/>
        </authorList>
    </citation>
    <scope>NUCLEOTIDE SEQUENCE</scope>
    <source>
        <strain evidence="2">AZ414A</strain>
    </source>
</reference>
<comment type="caution">
    <text evidence="2">The sequence shown here is derived from an EMBL/GenBank/DDBJ whole genome shotgun (WGS) entry which is preliminary data.</text>
</comment>
<sequence>MSDTQSRIDSWNERISKLEEANNDHLARCKKPEYVDNDHLTRIKKLEQDVTKFLNEEPIIEYRPPFLNGLEFDAFFQKYKITLEIQGSQHRFHSTSWYKDVKKLEDIVNRDRLKRCVCQDNGIFLLEVWYDEKP</sequence>
<evidence type="ECO:0000313" key="3">
    <source>
        <dbReference type="Proteomes" id="UP000789706"/>
    </source>
</evidence>
<gene>
    <name evidence="2" type="ORF">DEBURN_LOCUS10774</name>
</gene>
<keyword evidence="3" id="KW-1185">Reference proteome</keyword>
<organism evidence="2 3">
    <name type="scientific">Diversispora eburnea</name>
    <dbReference type="NCBI Taxonomy" id="1213867"/>
    <lineage>
        <taxon>Eukaryota</taxon>
        <taxon>Fungi</taxon>
        <taxon>Fungi incertae sedis</taxon>
        <taxon>Mucoromycota</taxon>
        <taxon>Glomeromycotina</taxon>
        <taxon>Glomeromycetes</taxon>
        <taxon>Diversisporales</taxon>
        <taxon>Diversisporaceae</taxon>
        <taxon>Diversispora</taxon>
    </lineage>
</organism>
<evidence type="ECO:0000256" key="1">
    <source>
        <dbReference type="SAM" id="Coils"/>
    </source>
</evidence>
<dbReference type="OrthoDB" id="2356509at2759"/>
<dbReference type="Gene3D" id="3.40.960.10">
    <property type="entry name" value="VSR Endonuclease"/>
    <property type="match status" value="1"/>
</dbReference>
<name>A0A9N9D8M0_9GLOM</name>
<accession>A0A9N9D8M0</accession>
<dbReference type="AlphaFoldDB" id="A0A9N9D8M0"/>
<feature type="coiled-coil region" evidence="1">
    <location>
        <begin position="1"/>
        <end position="28"/>
    </location>
</feature>
<protein>
    <submittedName>
        <fullName evidence="2">9281_t:CDS:1</fullName>
    </submittedName>
</protein>
<evidence type="ECO:0000313" key="2">
    <source>
        <dbReference type="EMBL" id="CAG8630940.1"/>
    </source>
</evidence>
<dbReference type="Proteomes" id="UP000789706">
    <property type="component" value="Unassembled WGS sequence"/>
</dbReference>